<keyword evidence="1" id="KW-0732">Signal</keyword>
<gene>
    <name evidence="2" type="ORF">PGLA1383_LOCUS5262</name>
</gene>
<organism evidence="2 3">
    <name type="scientific">Polarella glacialis</name>
    <name type="common">Dinoflagellate</name>
    <dbReference type="NCBI Taxonomy" id="89957"/>
    <lineage>
        <taxon>Eukaryota</taxon>
        <taxon>Sar</taxon>
        <taxon>Alveolata</taxon>
        <taxon>Dinophyceae</taxon>
        <taxon>Suessiales</taxon>
        <taxon>Suessiaceae</taxon>
        <taxon>Polarella</taxon>
    </lineage>
</organism>
<feature type="signal peptide" evidence="1">
    <location>
        <begin position="1"/>
        <end position="27"/>
    </location>
</feature>
<proteinExistence type="predicted"/>
<accession>A0A813DLM2</accession>
<feature type="chain" id="PRO_5032339104" evidence="1">
    <location>
        <begin position="28"/>
        <end position="372"/>
    </location>
</feature>
<evidence type="ECO:0000256" key="1">
    <source>
        <dbReference type="SAM" id="SignalP"/>
    </source>
</evidence>
<reference evidence="2" key="1">
    <citation type="submission" date="2021-02" db="EMBL/GenBank/DDBJ databases">
        <authorList>
            <person name="Dougan E. K."/>
            <person name="Rhodes N."/>
            <person name="Thang M."/>
            <person name="Chan C."/>
        </authorList>
    </citation>
    <scope>NUCLEOTIDE SEQUENCE</scope>
</reference>
<name>A0A813DLM2_POLGL</name>
<dbReference type="AlphaFoldDB" id="A0A813DLM2"/>
<protein>
    <submittedName>
        <fullName evidence="2">Uncharacterized protein</fullName>
    </submittedName>
</protein>
<evidence type="ECO:0000313" key="2">
    <source>
        <dbReference type="EMBL" id="CAE8586388.1"/>
    </source>
</evidence>
<sequence length="372" mass="40715">MIPLILTRRQQGRVLLLLVGWIQSVEGRPTPKQDPWATGEEAGTRHVIANVSACKALGFPHADQQATPAKSCKPQEIGVMFDDAATWAEHVLGFGGNTCRLPPERRHTPHQVKETQSLQADTRKQVEGGLVLDQAGLLQQILAMQAELLAKAALYQSMPNVAALNLTSLPQMFRQQVQASTLAPQKQEAPGVNGQGRNELPVVELAETQLGMMASLVRITDNDELRRATATFFHEMGALHISGKCAVVVTFTAGLSTLTQVKSRLQEMGSSLSKEDDLRKVQGLAVPYAVCSSQRGQSCIKILYRRAPEAKATLHLYTARQTMVLKAKKCVCTDLVMKQFIKYFGKPADVICLSAIKAADEESPLAKRRRIS</sequence>
<keyword evidence="3" id="KW-1185">Reference proteome</keyword>
<evidence type="ECO:0000313" key="3">
    <source>
        <dbReference type="Proteomes" id="UP000654075"/>
    </source>
</evidence>
<comment type="caution">
    <text evidence="2">The sequence shown here is derived from an EMBL/GenBank/DDBJ whole genome shotgun (WGS) entry which is preliminary data.</text>
</comment>
<dbReference type="Proteomes" id="UP000654075">
    <property type="component" value="Unassembled WGS sequence"/>
</dbReference>
<dbReference type="EMBL" id="CAJNNV010002032">
    <property type="protein sequence ID" value="CAE8586388.1"/>
    <property type="molecule type" value="Genomic_DNA"/>
</dbReference>